<dbReference type="Pfam" id="PF12017">
    <property type="entry name" value="Tnp_P_element"/>
    <property type="match status" value="1"/>
</dbReference>
<evidence type="ECO:0000313" key="2">
    <source>
        <dbReference type="EMBL" id="CAI6357932.1"/>
    </source>
</evidence>
<proteinExistence type="predicted"/>
<dbReference type="AlphaFoldDB" id="A0AAV0WQV6"/>
<gene>
    <name evidence="2" type="ORF">MEUPH1_LOCUS13504</name>
</gene>
<sequence length="115" mass="13761">MKKKKRVHWTRAEISKAFTLRYFSKRAYVYVKNELHYPLPGLSSLQRWAKSIEMRNGVLHDVLNLMKLNGEVLNNSEKLTVLMFDEVKKHFMHLNFLKNNFPVKYPLIKIQPKNM</sequence>
<comment type="caution">
    <text evidence="2">The sequence shown here is derived from an EMBL/GenBank/DDBJ whole genome shotgun (WGS) entry which is preliminary data.</text>
</comment>
<protein>
    <recommendedName>
        <fullName evidence="1">THAP9-like helix-turn-helix domain-containing protein</fullName>
    </recommendedName>
</protein>
<name>A0AAV0WQV6_9HEMI</name>
<dbReference type="EMBL" id="CARXXK010000002">
    <property type="protein sequence ID" value="CAI6357932.1"/>
    <property type="molecule type" value="Genomic_DNA"/>
</dbReference>
<evidence type="ECO:0000259" key="1">
    <source>
        <dbReference type="Pfam" id="PF12017"/>
    </source>
</evidence>
<organism evidence="2 3">
    <name type="scientific">Macrosiphum euphorbiae</name>
    <name type="common">potato aphid</name>
    <dbReference type="NCBI Taxonomy" id="13131"/>
    <lineage>
        <taxon>Eukaryota</taxon>
        <taxon>Metazoa</taxon>
        <taxon>Ecdysozoa</taxon>
        <taxon>Arthropoda</taxon>
        <taxon>Hexapoda</taxon>
        <taxon>Insecta</taxon>
        <taxon>Pterygota</taxon>
        <taxon>Neoptera</taxon>
        <taxon>Paraneoptera</taxon>
        <taxon>Hemiptera</taxon>
        <taxon>Sternorrhyncha</taxon>
        <taxon>Aphidomorpha</taxon>
        <taxon>Aphidoidea</taxon>
        <taxon>Aphididae</taxon>
        <taxon>Macrosiphini</taxon>
        <taxon>Macrosiphum</taxon>
    </lineage>
</organism>
<accession>A0AAV0WQV6</accession>
<reference evidence="2 3" key="1">
    <citation type="submission" date="2023-01" db="EMBL/GenBank/DDBJ databases">
        <authorList>
            <person name="Whitehead M."/>
        </authorList>
    </citation>
    <scope>NUCLEOTIDE SEQUENCE [LARGE SCALE GENOMIC DNA]</scope>
</reference>
<feature type="domain" description="THAP9-like helix-turn-helix" evidence="1">
    <location>
        <begin position="17"/>
        <end position="48"/>
    </location>
</feature>
<evidence type="ECO:0000313" key="3">
    <source>
        <dbReference type="Proteomes" id="UP001160148"/>
    </source>
</evidence>
<dbReference type="Proteomes" id="UP001160148">
    <property type="component" value="Unassembled WGS sequence"/>
</dbReference>
<dbReference type="InterPro" id="IPR021896">
    <property type="entry name" value="THAP9-like_HTH"/>
</dbReference>
<keyword evidence="3" id="KW-1185">Reference proteome</keyword>